<sequence length="155" mass="17341">MPPGENSPARFLRLKSLPEDMQQKILSKRKCEARTDDSRSKQARCFLGACHCPFTIKPCFRNWLSSVDMLSIQPCSSFSMITATIHVRHLRHVRHVSPVDFRSPLHLDSRLLPRLCAVAFPSMNGVAAVMFAFVVSDVIVSGLSRIYLINGVANS</sequence>
<accession>A7ENE9</accession>
<dbReference type="Proteomes" id="UP000001312">
    <property type="component" value="Unassembled WGS sequence"/>
</dbReference>
<keyword evidence="2" id="KW-1185">Reference proteome</keyword>
<name>A7ENE9_SCLS1</name>
<dbReference type="InParanoid" id="A7ENE9"/>
<evidence type="ECO:0000313" key="1">
    <source>
        <dbReference type="EMBL" id="EDO04365.1"/>
    </source>
</evidence>
<dbReference type="EMBL" id="CH476628">
    <property type="protein sequence ID" value="EDO04365.1"/>
    <property type="molecule type" value="Genomic_DNA"/>
</dbReference>
<reference evidence="2" key="1">
    <citation type="journal article" date="2011" name="PLoS Genet.">
        <title>Genomic analysis of the necrotrophic fungal pathogens Sclerotinia sclerotiorum and Botrytis cinerea.</title>
        <authorList>
            <person name="Amselem J."/>
            <person name="Cuomo C.A."/>
            <person name="van Kan J.A."/>
            <person name="Viaud M."/>
            <person name="Benito E.P."/>
            <person name="Couloux A."/>
            <person name="Coutinho P.M."/>
            <person name="de Vries R.P."/>
            <person name="Dyer P.S."/>
            <person name="Fillinger S."/>
            <person name="Fournier E."/>
            <person name="Gout L."/>
            <person name="Hahn M."/>
            <person name="Kohn L."/>
            <person name="Lapalu N."/>
            <person name="Plummer K.M."/>
            <person name="Pradier J.M."/>
            <person name="Quevillon E."/>
            <person name="Sharon A."/>
            <person name="Simon A."/>
            <person name="ten Have A."/>
            <person name="Tudzynski B."/>
            <person name="Tudzynski P."/>
            <person name="Wincker P."/>
            <person name="Andrew M."/>
            <person name="Anthouard V."/>
            <person name="Beever R.E."/>
            <person name="Beffa R."/>
            <person name="Benoit I."/>
            <person name="Bouzid O."/>
            <person name="Brault B."/>
            <person name="Chen Z."/>
            <person name="Choquer M."/>
            <person name="Collemare J."/>
            <person name="Cotton P."/>
            <person name="Danchin E.G."/>
            <person name="Da Silva C."/>
            <person name="Gautier A."/>
            <person name="Giraud C."/>
            <person name="Giraud T."/>
            <person name="Gonzalez C."/>
            <person name="Grossetete S."/>
            <person name="Guldener U."/>
            <person name="Henrissat B."/>
            <person name="Howlett B.J."/>
            <person name="Kodira C."/>
            <person name="Kretschmer M."/>
            <person name="Lappartient A."/>
            <person name="Leroch M."/>
            <person name="Levis C."/>
            <person name="Mauceli E."/>
            <person name="Neuveglise C."/>
            <person name="Oeser B."/>
            <person name="Pearson M."/>
            <person name="Poulain J."/>
            <person name="Poussereau N."/>
            <person name="Quesneville H."/>
            <person name="Rascle C."/>
            <person name="Schumacher J."/>
            <person name="Segurens B."/>
            <person name="Sexton A."/>
            <person name="Silva E."/>
            <person name="Sirven C."/>
            <person name="Soanes D.M."/>
            <person name="Talbot N.J."/>
            <person name="Templeton M."/>
            <person name="Yandava C."/>
            <person name="Yarden O."/>
            <person name="Zeng Q."/>
            <person name="Rollins J.A."/>
            <person name="Lebrun M.H."/>
            <person name="Dickman M."/>
        </authorList>
    </citation>
    <scope>NUCLEOTIDE SEQUENCE [LARGE SCALE GENOMIC DNA]</scope>
    <source>
        <strain evidence="2">ATCC 18683 / 1980 / Ss-1</strain>
    </source>
</reference>
<organism evidence="1 2">
    <name type="scientific">Sclerotinia sclerotiorum (strain ATCC 18683 / 1980 / Ss-1)</name>
    <name type="common">White mold</name>
    <name type="synonym">Whetzelinia sclerotiorum</name>
    <dbReference type="NCBI Taxonomy" id="665079"/>
    <lineage>
        <taxon>Eukaryota</taxon>
        <taxon>Fungi</taxon>
        <taxon>Dikarya</taxon>
        <taxon>Ascomycota</taxon>
        <taxon>Pezizomycotina</taxon>
        <taxon>Leotiomycetes</taxon>
        <taxon>Helotiales</taxon>
        <taxon>Sclerotiniaceae</taxon>
        <taxon>Sclerotinia</taxon>
    </lineage>
</organism>
<evidence type="ECO:0000313" key="2">
    <source>
        <dbReference type="Proteomes" id="UP000001312"/>
    </source>
</evidence>
<proteinExistence type="predicted"/>
<protein>
    <submittedName>
        <fullName evidence="1">Uncharacterized protein</fullName>
    </submittedName>
</protein>
<gene>
    <name evidence="1" type="ORF">SS1G_06848</name>
</gene>
<dbReference type="RefSeq" id="XP_001592607.1">
    <property type="nucleotide sequence ID" value="XM_001592557.1"/>
</dbReference>
<dbReference type="GeneID" id="5488564"/>
<dbReference type="KEGG" id="ssl:SS1G_06848"/>
<dbReference type="AlphaFoldDB" id="A7ENE9"/>